<gene>
    <name evidence="5" type="ORF">IQ266_03705</name>
</gene>
<feature type="binding site" evidence="4">
    <location>
        <position position="480"/>
    </location>
    <ligand>
        <name>Fe cation</name>
        <dbReference type="ChEBI" id="CHEBI:24875"/>
        <note>catalytic</note>
    </ligand>
</feature>
<dbReference type="GO" id="GO:0016121">
    <property type="term" value="P:carotene catabolic process"/>
    <property type="evidence" value="ECO:0007669"/>
    <property type="project" value="TreeGrafter"/>
</dbReference>
<keyword evidence="3 4" id="KW-0408">Iron</keyword>
<protein>
    <submittedName>
        <fullName evidence="5">Carotenoid oxygenase family protein</fullName>
    </submittedName>
</protein>
<comment type="similarity">
    <text evidence="1">Belongs to the carotenoid oxygenase family.</text>
</comment>
<dbReference type="AlphaFoldDB" id="A0A928VHU1"/>
<comment type="cofactor">
    <cofactor evidence="4">
        <name>Fe(2+)</name>
        <dbReference type="ChEBI" id="CHEBI:29033"/>
    </cofactor>
    <text evidence="4">Binds 1 Fe(2+) ion per subunit.</text>
</comment>
<evidence type="ECO:0000256" key="2">
    <source>
        <dbReference type="ARBA" id="ARBA00022723"/>
    </source>
</evidence>
<dbReference type="PANTHER" id="PTHR10543:SF139">
    <property type="entry name" value="DIOXYGENASE"/>
    <property type="match status" value="1"/>
</dbReference>
<evidence type="ECO:0000256" key="3">
    <source>
        <dbReference type="ARBA" id="ARBA00023004"/>
    </source>
</evidence>
<evidence type="ECO:0000256" key="4">
    <source>
        <dbReference type="PIRSR" id="PIRSR604294-1"/>
    </source>
</evidence>
<organism evidence="5 6">
    <name type="scientific">Romeriopsis navalis LEGE 11480</name>
    <dbReference type="NCBI Taxonomy" id="2777977"/>
    <lineage>
        <taxon>Bacteria</taxon>
        <taxon>Bacillati</taxon>
        <taxon>Cyanobacteriota</taxon>
        <taxon>Cyanophyceae</taxon>
        <taxon>Leptolyngbyales</taxon>
        <taxon>Leptolyngbyaceae</taxon>
        <taxon>Romeriopsis</taxon>
        <taxon>Romeriopsis navalis</taxon>
    </lineage>
</organism>
<feature type="binding site" evidence="4">
    <location>
        <position position="233"/>
    </location>
    <ligand>
        <name>Fe cation</name>
        <dbReference type="ChEBI" id="CHEBI:24875"/>
        <note>catalytic</note>
    </ligand>
</feature>
<dbReference type="Proteomes" id="UP000625316">
    <property type="component" value="Unassembled WGS sequence"/>
</dbReference>
<name>A0A928VHU1_9CYAN</name>
<evidence type="ECO:0000313" key="6">
    <source>
        <dbReference type="Proteomes" id="UP000625316"/>
    </source>
</evidence>
<sequence>MVPTSPPTTPTMRPWAKAIRHIPTEFQQQDLTILSGDIPLGLQGTLYRNGPGRLVRNGQTMGHWFDGDGAILGVKFAAGQAQATYRFVQTTGYQAETKAERLLFNNYGTHPPGSWLQRLRGLKNSANTSVMALDDRLLALWEGGQPHQLDLADLATQGFDDLAGSGGRLSNGNTYSAHYKQDAHTGEIFNFGMQVGYQPGQGLGGQIQLYRSNRAGRIQQQSHFFVRGIPLLHDFVLAGRYMVFCIPPVRVQPLPLVLHRQTFSEAMRWQPERGTEIVIVDRDTLNVVQRITTDPWFQWHFSNGCELADGSIMLEIARYADFATNQFLKEVPTGHAPTIARSGLWQLRIDPQRGKILANSPRLERQCEFPSVAPEQVGQPWQTTYLSLQRQPFEGNELLSTIGRLTSSGDLAIAPMPAQHYAVEPIYAPNPEQPGQGWIITVVYNHPTAQSEVWIFAVDRLADGPIAQLRLPDIIPPGFHGTWKAA</sequence>
<dbReference type="PANTHER" id="PTHR10543">
    <property type="entry name" value="BETA-CAROTENE DIOXYGENASE"/>
    <property type="match status" value="1"/>
</dbReference>
<feature type="binding site" evidence="4">
    <location>
        <position position="300"/>
    </location>
    <ligand>
        <name>Fe cation</name>
        <dbReference type="ChEBI" id="CHEBI:24875"/>
        <note>catalytic</note>
    </ligand>
</feature>
<dbReference type="GO" id="GO:0046872">
    <property type="term" value="F:metal ion binding"/>
    <property type="evidence" value="ECO:0007669"/>
    <property type="project" value="UniProtKB-KW"/>
</dbReference>
<dbReference type="GO" id="GO:0010436">
    <property type="term" value="F:carotenoid dioxygenase activity"/>
    <property type="evidence" value="ECO:0007669"/>
    <property type="project" value="TreeGrafter"/>
</dbReference>
<keyword evidence="6" id="KW-1185">Reference proteome</keyword>
<dbReference type="RefSeq" id="WP_264323689.1">
    <property type="nucleotide sequence ID" value="NZ_JADEXQ010000008.1"/>
</dbReference>
<dbReference type="EMBL" id="JADEXQ010000008">
    <property type="protein sequence ID" value="MBE9028866.1"/>
    <property type="molecule type" value="Genomic_DNA"/>
</dbReference>
<comment type="caution">
    <text evidence="5">The sequence shown here is derived from an EMBL/GenBank/DDBJ whole genome shotgun (WGS) entry which is preliminary data.</text>
</comment>
<dbReference type="InterPro" id="IPR004294">
    <property type="entry name" value="Carotenoid_Oase"/>
</dbReference>
<reference evidence="5" key="1">
    <citation type="submission" date="2020-10" db="EMBL/GenBank/DDBJ databases">
        <authorList>
            <person name="Castelo-Branco R."/>
            <person name="Eusebio N."/>
            <person name="Adriana R."/>
            <person name="Vieira A."/>
            <person name="Brugerolle De Fraissinette N."/>
            <person name="Rezende De Castro R."/>
            <person name="Schneider M.P."/>
            <person name="Vasconcelos V."/>
            <person name="Leao P.N."/>
        </authorList>
    </citation>
    <scope>NUCLEOTIDE SEQUENCE</scope>
    <source>
        <strain evidence="5">LEGE 11480</strain>
    </source>
</reference>
<evidence type="ECO:0000256" key="1">
    <source>
        <dbReference type="ARBA" id="ARBA00006787"/>
    </source>
</evidence>
<keyword evidence="2 4" id="KW-0479">Metal-binding</keyword>
<accession>A0A928VHU1</accession>
<feature type="binding site" evidence="4">
    <location>
        <position position="178"/>
    </location>
    <ligand>
        <name>Fe cation</name>
        <dbReference type="ChEBI" id="CHEBI:24875"/>
        <note>catalytic</note>
    </ligand>
</feature>
<proteinExistence type="inferred from homology"/>
<dbReference type="Pfam" id="PF03055">
    <property type="entry name" value="RPE65"/>
    <property type="match status" value="1"/>
</dbReference>
<evidence type="ECO:0000313" key="5">
    <source>
        <dbReference type="EMBL" id="MBE9028866.1"/>
    </source>
</evidence>